<keyword evidence="3" id="KW-1185">Reference proteome</keyword>
<gene>
    <name evidence="2" type="ORF">Acr_25g0004730</name>
</gene>
<accession>A0A7J0GZV8</accession>
<dbReference type="EMBL" id="BJWL01000025">
    <property type="protein sequence ID" value="GFZ16064.1"/>
    <property type="molecule type" value="Genomic_DNA"/>
</dbReference>
<dbReference type="AlphaFoldDB" id="A0A7J0GZV8"/>
<organism evidence="2 3">
    <name type="scientific">Actinidia rufa</name>
    <dbReference type="NCBI Taxonomy" id="165716"/>
    <lineage>
        <taxon>Eukaryota</taxon>
        <taxon>Viridiplantae</taxon>
        <taxon>Streptophyta</taxon>
        <taxon>Embryophyta</taxon>
        <taxon>Tracheophyta</taxon>
        <taxon>Spermatophyta</taxon>
        <taxon>Magnoliopsida</taxon>
        <taxon>eudicotyledons</taxon>
        <taxon>Gunneridae</taxon>
        <taxon>Pentapetalae</taxon>
        <taxon>asterids</taxon>
        <taxon>Ericales</taxon>
        <taxon>Actinidiaceae</taxon>
        <taxon>Actinidia</taxon>
    </lineage>
</organism>
<feature type="chain" id="PRO_5029588086" description="Secreted protein" evidence="1">
    <location>
        <begin position="25"/>
        <end position="106"/>
    </location>
</feature>
<keyword evidence="1" id="KW-0732">Signal</keyword>
<evidence type="ECO:0000256" key="1">
    <source>
        <dbReference type="SAM" id="SignalP"/>
    </source>
</evidence>
<feature type="signal peptide" evidence="1">
    <location>
        <begin position="1"/>
        <end position="24"/>
    </location>
</feature>
<proteinExistence type="predicted"/>
<evidence type="ECO:0000313" key="3">
    <source>
        <dbReference type="Proteomes" id="UP000585474"/>
    </source>
</evidence>
<comment type="caution">
    <text evidence="2">The sequence shown here is derived from an EMBL/GenBank/DDBJ whole genome shotgun (WGS) entry which is preliminary data.</text>
</comment>
<sequence>MSPLAMLVTMDLIWMLWFRAVVMLDEGCLVRIGIGLSGLTPAGRVYLCSCAGRSSLVRGVGGGGGCALEREMGNAWWLGLVGQRGGSMSGCRRERRGGCTVAFGGD</sequence>
<protein>
    <recommendedName>
        <fullName evidence="4">Secreted protein</fullName>
    </recommendedName>
</protein>
<reference evidence="2 3" key="1">
    <citation type="submission" date="2019-07" db="EMBL/GenBank/DDBJ databases">
        <title>De Novo Assembly of kiwifruit Actinidia rufa.</title>
        <authorList>
            <person name="Sugita-Konishi S."/>
            <person name="Sato K."/>
            <person name="Mori E."/>
            <person name="Abe Y."/>
            <person name="Kisaki G."/>
            <person name="Hamano K."/>
            <person name="Suezawa K."/>
            <person name="Otani M."/>
            <person name="Fukuda T."/>
            <person name="Manabe T."/>
            <person name="Gomi K."/>
            <person name="Tabuchi M."/>
            <person name="Akimitsu K."/>
            <person name="Kataoka I."/>
        </authorList>
    </citation>
    <scope>NUCLEOTIDE SEQUENCE [LARGE SCALE GENOMIC DNA]</scope>
    <source>
        <strain evidence="3">cv. Fuchu</strain>
    </source>
</reference>
<evidence type="ECO:0008006" key="4">
    <source>
        <dbReference type="Google" id="ProtNLM"/>
    </source>
</evidence>
<name>A0A7J0GZV8_9ERIC</name>
<evidence type="ECO:0000313" key="2">
    <source>
        <dbReference type="EMBL" id="GFZ16064.1"/>
    </source>
</evidence>
<dbReference type="Proteomes" id="UP000585474">
    <property type="component" value="Unassembled WGS sequence"/>
</dbReference>